<accession>A0A8S4DCR6</accession>
<feature type="region of interest" description="Disordered" evidence="1">
    <location>
        <begin position="1372"/>
        <end position="1459"/>
    </location>
</feature>
<feature type="compositionally biased region" description="Low complexity" evidence="1">
    <location>
        <begin position="1294"/>
        <end position="1323"/>
    </location>
</feature>
<feature type="compositionally biased region" description="Polar residues" evidence="1">
    <location>
        <begin position="1324"/>
        <end position="1342"/>
    </location>
</feature>
<dbReference type="PANTHER" id="PTHR47027">
    <property type="entry name" value="REVERSE TRANSCRIPTASE DOMAIN-CONTAINING PROTEIN"/>
    <property type="match status" value="1"/>
</dbReference>
<proteinExistence type="predicted"/>
<feature type="compositionally biased region" description="Polar residues" evidence="1">
    <location>
        <begin position="741"/>
        <end position="752"/>
    </location>
</feature>
<dbReference type="EMBL" id="CAJHNJ030000004">
    <property type="protein sequence ID" value="CAG9095298.1"/>
    <property type="molecule type" value="Genomic_DNA"/>
</dbReference>
<dbReference type="Pfam" id="PF00078">
    <property type="entry name" value="RVT_1"/>
    <property type="match status" value="1"/>
</dbReference>
<feature type="compositionally biased region" description="Low complexity" evidence="1">
    <location>
        <begin position="1418"/>
        <end position="1427"/>
    </location>
</feature>
<gene>
    <name evidence="4" type="ORF">PLXY2_LOCUS1567</name>
</gene>
<dbReference type="PROSITE" id="PS50184">
    <property type="entry name" value="VWFC_2"/>
    <property type="match status" value="1"/>
</dbReference>
<feature type="compositionally biased region" description="Polar residues" evidence="1">
    <location>
        <begin position="706"/>
        <end position="715"/>
    </location>
</feature>
<feature type="compositionally biased region" description="Low complexity" evidence="1">
    <location>
        <begin position="753"/>
        <end position="764"/>
    </location>
</feature>
<sequence length="1606" mass="173921">MAILGVYGTPAGGGGGGGGGGAGSPVRRARPPRPRAPATMPRLLPALCLLHALAHSAALYQDGSAQEFLHSDRDYRAIASSAASPRGCLYAGRWYAPGAAVPAAAACLRCRCAGAALACARRACAALPDPPPPRCHVLHRRGACCPELHCPNGVVMMEQGASARLDDEAEEHAVSHTSLNHACVSGGAVFAAGSAMESAVACEQCFCLGGARRCVRPRCLPPPPGCTPRPAPPACCPQRYYCDKEQQPKETPNGDASDISNYRPISLATIIAKVLDSLLDKQLAKHLELHDAQFGFRPGLSTESAILCLKQTVQYYTKRRTPIFACFLDLSKAFDLVNYNILWNKLEKETTLPPETLSILRYWYSSQRNTVKWVSSQSDVYRLECGVRQGGLSSPRLFNFYINKLIVELSSANIGCHVDGVCINNISYADDMVLLSPSIEALNRLISICESYAAAQGLKYNVTKSEFMVFRAGGMEYDSIPCVSLCGSSLRRVTQFKYLGHWVTDDLKDNCDIERERRSLAVRCNMLARRFARCTKPVKVTLFKAYCQSFYTCSLWVDFTQRTHSDLRVQYNNALRVLLGLPWRCSASGMFMEANCRINGRLIPEGERVVESERNCSRCFCLRGAARCQPLACAPPLLGCRPLLRAGQCCAHQYQCDHGHKPEITDFGTNVLRTNLLAYNALSTVNIEDRSFHAAETTNFDEASTTSLKTVTEKSSPLLPTRNDDISTNKVKRKTNEPAPVTTSSQKNKQNITSTTSSSPKVKATTTTTKVMTTKVPTTKVLTTKVATTKVPTTKELLTTEKITTTTEEAISSTETVTETERTSTDLPEGSVKIVINGTINCTTEFSSVNTTLTREEAEQILKESIPRTPLIDRMDVEEQTFNPNDIITDRTVNGFDENESFTINVTSSLIANTSHSGSASAVMSKPGVVTDVKVAINATKKTKEDDDYDYAEPTLPPSLPNLKIIPFVAADAVLDEEEADTHKDTLTYPMLEREDKFPVYYPKPSKDTHFATRREDVYHPTNYPMYTPEKGDTEYEAPLTHEEDVSNSAYPNMSNDLASSVQEYTVSASVGSPLSGSSKAVTKMPSSTTYEVEKPSVNLFSPPVETEGGFVPKGPGIIGEYFGVYPSTPAGPHIPHLTTSMQLDPAVGECSSDDGRRVAEGESVSLACSVCTCAWGELHCSPRPCPAPPGCRRRPAGTSTADLCCGELLCDQDNYTAPAISLTTESEMITTTDETKSSSSESSVTERIKPDAIRTEQPPYMKELIANNTPTINTAKDKPLKKAEAGNNAVVKSNTTTTPKLSPSTTEPTLAVSSTTVPPVTTEKATTTADPPESVDQSNESPEYDEDEEDNGGFSFGNVLKLLLSETYDATTAPPAKKKPQPTYPPPRPEAPRPTPPNRSPYPLSAPSPTPQHAHNTSSPLTAAPASKPPAPPPAVAPFVPLPPHRPPYTPQKHLYPSSFPPTSVNRIDHLVLGEATAIRRPSTRPAGPARPSTRPADTARPFTSAYKPTSSPRPPTRKTTPSPPEVTTREEVTVAEVQNSLSPDVGRPPPWAGGLGGGAGLLKLAGCNIYGRMYRVGRIIAELSSACQECRCTEQGVQCRALAC</sequence>
<feature type="region of interest" description="Disordered" evidence="1">
    <location>
        <begin position="14"/>
        <end position="36"/>
    </location>
</feature>
<dbReference type="GO" id="GO:0071897">
    <property type="term" value="P:DNA biosynthetic process"/>
    <property type="evidence" value="ECO:0007669"/>
    <property type="project" value="UniProtKB-ARBA"/>
</dbReference>
<dbReference type="Proteomes" id="UP000653454">
    <property type="component" value="Unassembled WGS sequence"/>
</dbReference>
<name>A0A8S4DCR6_PLUXY</name>
<dbReference type="PRINTS" id="PR01217">
    <property type="entry name" value="PRICHEXTENSN"/>
</dbReference>
<dbReference type="PANTHER" id="PTHR47027:SF20">
    <property type="entry name" value="REVERSE TRANSCRIPTASE-LIKE PROTEIN WITH RNA-DIRECTED DNA POLYMERASE DOMAIN"/>
    <property type="match status" value="1"/>
</dbReference>
<feature type="domain" description="VWFC" evidence="2">
    <location>
        <begin position="1149"/>
        <end position="1212"/>
    </location>
</feature>
<evidence type="ECO:0000313" key="4">
    <source>
        <dbReference type="EMBL" id="CAG9095298.1"/>
    </source>
</evidence>
<feature type="region of interest" description="Disordered" evidence="1">
    <location>
        <begin position="1477"/>
        <end position="1533"/>
    </location>
</feature>
<dbReference type="SMART" id="SM00215">
    <property type="entry name" value="VWC_out"/>
    <property type="match status" value="3"/>
</dbReference>
<feature type="region of interest" description="Disordered" evidence="1">
    <location>
        <begin position="1271"/>
        <end position="1356"/>
    </location>
</feature>
<feature type="compositionally biased region" description="Acidic residues" evidence="1">
    <location>
        <begin position="1343"/>
        <end position="1352"/>
    </location>
</feature>
<protein>
    <submittedName>
        <fullName evidence="4">(diamondback moth) hypothetical protein</fullName>
    </submittedName>
</protein>
<evidence type="ECO:0000259" key="3">
    <source>
        <dbReference type="PROSITE" id="PS50878"/>
    </source>
</evidence>
<feature type="compositionally biased region" description="Pro residues" evidence="1">
    <location>
        <begin position="1383"/>
        <end position="1411"/>
    </location>
</feature>
<feature type="compositionally biased region" description="Gly residues" evidence="1">
    <location>
        <begin position="14"/>
        <end position="23"/>
    </location>
</feature>
<dbReference type="CDD" id="cd01650">
    <property type="entry name" value="RT_nLTR_like"/>
    <property type="match status" value="1"/>
</dbReference>
<organism evidence="4 5">
    <name type="scientific">Plutella xylostella</name>
    <name type="common">Diamondback moth</name>
    <name type="synonym">Plutella maculipennis</name>
    <dbReference type="NCBI Taxonomy" id="51655"/>
    <lineage>
        <taxon>Eukaryota</taxon>
        <taxon>Metazoa</taxon>
        <taxon>Ecdysozoa</taxon>
        <taxon>Arthropoda</taxon>
        <taxon>Hexapoda</taxon>
        <taxon>Insecta</taxon>
        <taxon>Pterygota</taxon>
        <taxon>Neoptera</taxon>
        <taxon>Endopterygota</taxon>
        <taxon>Lepidoptera</taxon>
        <taxon>Glossata</taxon>
        <taxon>Ditrysia</taxon>
        <taxon>Yponomeutoidea</taxon>
        <taxon>Plutellidae</taxon>
        <taxon>Plutella</taxon>
    </lineage>
</organism>
<feature type="compositionally biased region" description="Pro residues" evidence="1">
    <location>
        <begin position="1428"/>
        <end position="1451"/>
    </location>
</feature>
<evidence type="ECO:0000259" key="2">
    <source>
        <dbReference type="PROSITE" id="PS50184"/>
    </source>
</evidence>
<dbReference type="SUPFAM" id="SSF56672">
    <property type="entry name" value="DNA/RNA polymerases"/>
    <property type="match status" value="1"/>
</dbReference>
<dbReference type="PROSITE" id="PS50878">
    <property type="entry name" value="RT_POL"/>
    <property type="match status" value="1"/>
</dbReference>
<evidence type="ECO:0000313" key="5">
    <source>
        <dbReference type="Proteomes" id="UP000653454"/>
    </source>
</evidence>
<evidence type="ECO:0000256" key="1">
    <source>
        <dbReference type="SAM" id="MobiDB-lite"/>
    </source>
</evidence>
<dbReference type="SUPFAM" id="SSF57603">
    <property type="entry name" value="FnI-like domain"/>
    <property type="match status" value="3"/>
</dbReference>
<dbReference type="SMART" id="SM00214">
    <property type="entry name" value="VWC"/>
    <property type="match status" value="4"/>
</dbReference>
<feature type="region of interest" description="Disordered" evidence="1">
    <location>
        <begin position="1230"/>
        <end position="1249"/>
    </location>
</feature>
<dbReference type="PROSITE" id="PS01208">
    <property type="entry name" value="VWFC_1"/>
    <property type="match status" value="1"/>
</dbReference>
<dbReference type="InterPro" id="IPR000477">
    <property type="entry name" value="RT_dom"/>
</dbReference>
<feature type="domain" description="Reverse transcriptase" evidence="3">
    <location>
        <begin position="224"/>
        <end position="503"/>
    </location>
</feature>
<dbReference type="InterPro" id="IPR001007">
    <property type="entry name" value="VWF_dom"/>
</dbReference>
<keyword evidence="5" id="KW-1185">Reference proteome</keyword>
<comment type="caution">
    <text evidence="4">The sequence shown here is derived from an EMBL/GenBank/DDBJ whole genome shotgun (WGS) entry which is preliminary data.</text>
</comment>
<dbReference type="InterPro" id="IPR043502">
    <property type="entry name" value="DNA/RNA_pol_sf"/>
</dbReference>
<feature type="region of interest" description="Disordered" evidence="1">
    <location>
        <begin position="706"/>
        <end position="764"/>
    </location>
</feature>
<feature type="compositionally biased region" description="Basic and acidic residues" evidence="1">
    <location>
        <begin position="1276"/>
        <end position="1285"/>
    </location>
</feature>
<reference evidence="4" key="1">
    <citation type="submission" date="2020-11" db="EMBL/GenBank/DDBJ databases">
        <authorList>
            <person name="Whiteford S."/>
        </authorList>
    </citation>
    <scope>NUCLEOTIDE SEQUENCE</scope>
</reference>